<sequence length="322" mass="34528">MSESSGQADATAMLLLGTHLGSHNRLTVLEEDGAADRLAQWRTGLVGPHAPARLRDRIPTPPDRSVPSVQGVRMLSSTSPPDAGSAPDGPETERLLATAVRLARTLPAAHPTLAVVRGWGRGDRERARLLCARLAEQGIRSTELSPVPEAGERGGQDRGPRRPAVDPLVHAGGPQEQAMRAAALWQLPLLIDRPAGRPGGELNAFGAHRSPVIGIHLSDGGVGVGVRETVLVSLQPQPGNARLILDNEKITAPGDQPLRIILTGQGLLEARGDSFGRRRIRRLRFERAWGAYRMDVDGAPARDVRAPLRIETLPGRLHLLHP</sequence>
<keyword evidence="3" id="KW-1185">Reference proteome</keyword>
<feature type="compositionally biased region" description="Basic and acidic residues" evidence="1">
    <location>
        <begin position="150"/>
        <end position="162"/>
    </location>
</feature>
<dbReference type="Proteomes" id="UP001341259">
    <property type="component" value="Chromosome"/>
</dbReference>
<feature type="region of interest" description="Disordered" evidence="1">
    <location>
        <begin position="50"/>
        <end position="91"/>
    </location>
</feature>
<protein>
    <submittedName>
        <fullName evidence="2">Uncharacterized protein</fullName>
    </submittedName>
</protein>
<organism evidence="2 3">
    <name type="scientific">Streptomyces violaceus</name>
    <name type="common">Streptomyces venezuelae</name>
    <dbReference type="NCBI Taxonomy" id="1936"/>
    <lineage>
        <taxon>Bacteria</taxon>
        <taxon>Bacillati</taxon>
        <taxon>Actinomycetota</taxon>
        <taxon>Actinomycetes</taxon>
        <taxon>Kitasatosporales</taxon>
        <taxon>Streptomycetaceae</taxon>
        <taxon>Streptomyces</taxon>
    </lineage>
</organism>
<proteinExistence type="predicted"/>
<dbReference type="RefSeq" id="WP_328344356.1">
    <property type="nucleotide sequence ID" value="NZ_CP107906.1"/>
</dbReference>
<feature type="region of interest" description="Disordered" evidence="1">
    <location>
        <begin position="142"/>
        <end position="162"/>
    </location>
</feature>
<name>A0ABZ1P265_STRVL</name>
<evidence type="ECO:0000313" key="2">
    <source>
        <dbReference type="EMBL" id="WUG97468.1"/>
    </source>
</evidence>
<gene>
    <name evidence="2" type="ORF">OHB29_33190</name>
</gene>
<reference evidence="2 3" key="1">
    <citation type="submission" date="2022-10" db="EMBL/GenBank/DDBJ databases">
        <title>The complete genomes of actinobacterial strains from the NBC collection.</title>
        <authorList>
            <person name="Joergensen T.S."/>
            <person name="Alvarez Arevalo M."/>
            <person name="Sterndorff E.B."/>
            <person name="Faurdal D."/>
            <person name="Vuksanovic O."/>
            <person name="Mourched A.-S."/>
            <person name="Charusanti P."/>
            <person name="Shaw S."/>
            <person name="Blin K."/>
            <person name="Weber T."/>
        </authorList>
    </citation>
    <scope>NUCLEOTIDE SEQUENCE [LARGE SCALE GENOMIC DNA]</scope>
    <source>
        <strain evidence="2 3">NBC_00456</strain>
    </source>
</reference>
<evidence type="ECO:0000313" key="3">
    <source>
        <dbReference type="Proteomes" id="UP001341259"/>
    </source>
</evidence>
<accession>A0ABZ1P265</accession>
<dbReference type="EMBL" id="CP107906">
    <property type="protein sequence ID" value="WUG97468.1"/>
    <property type="molecule type" value="Genomic_DNA"/>
</dbReference>
<evidence type="ECO:0000256" key="1">
    <source>
        <dbReference type="SAM" id="MobiDB-lite"/>
    </source>
</evidence>